<protein>
    <submittedName>
        <fullName evidence="2">Uncharacterized protein</fullName>
    </submittedName>
</protein>
<evidence type="ECO:0000313" key="2">
    <source>
        <dbReference type="EMBL" id="KAK0401702.1"/>
    </source>
</evidence>
<feature type="signal peptide" evidence="1">
    <location>
        <begin position="1"/>
        <end position="23"/>
    </location>
</feature>
<dbReference type="Pfam" id="PF02450">
    <property type="entry name" value="LCAT"/>
    <property type="match status" value="1"/>
</dbReference>
<dbReference type="EMBL" id="JAUCMV010000004">
    <property type="protein sequence ID" value="KAK0401702.1"/>
    <property type="molecule type" value="Genomic_DNA"/>
</dbReference>
<sequence>MEVYVVLLAALLFAVNFINLDFSNNVDVEPGSPVILVPGGGGNQLEAKLTGKPTVPHRFCFDKTNYFYSLWLNPISLLPISIYCMTDNMRLVFNETTGREEDAPGVNVSIPHIGPTETVEWLDKARLFQPVFATIVDNFVKWGYTKGKNVIGAPFDWRRPPHELHNYYASIKAKIEEVYVDNGNKKVVIVGHSMGNPVMLYFYHYIVSQEWKDKYIKSHVSLNGAWGGSMEMVKLFISGYNLKKYRFFLSPFVLRPMQRTFTACAFMLPSAAVWNSSEVLVSTAWKNYSLSNLEELFTDTNYKSGWAQYKRSLYTKIVELEAPGVELHCIYGAGIPTPERFIWDEGYFPDYQPTEILGDGDGTVNLRSLEACKQWNPNNNLGKDVSVHRFENVDHLDLLSRSETLALLHDIVYKN</sequence>
<evidence type="ECO:0000313" key="3">
    <source>
        <dbReference type="Proteomes" id="UP001175271"/>
    </source>
</evidence>
<dbReference type="Proteomes" id="UP001175271">
    <property type="component" value="Unassembled WGS sequence"/>
</dbReference>
<dbReference type="GO" id="GO:0008374">
    <property type="term" value="F:O-acyltransferase activity"/>
    <property type="evidence" value="ECO:0007669"/>
    <property type="project" value="InterPro"/>
</dbReference>
<dbReference type="InterPro" id="IPR003386">
    <property type="entry name" value="LACT/PDAT_acylTrfase"/>
</dbReference>
<dbReference type="InterPro" id="IPR029058">
    <property type="entry name" value="AB_hydrolase_fold"/>
</dbReference>
<gene>
    <name evidence="2" type="ORF">QR680_015926</name>
</gene>
<dbReference type="Gene3D" id="3.40.50.1820">
    <property type="entry name" value="alpha/beta hydrolase"/>
    <property type="match status" value="2"/>
</dbReference>
<comment type="caution">
    <text evidence="2">The sequence shown here is derived from an EMBL/GenBank/DDBJ whole genome shotgun (WGS) entry which is preliminary data.</text>
</comment>
<dbReference type="AlphaFoldDB" id="A0AA39LLF8"/>
<keyword evidence="3" id="KW-1185">Reference proteome</keyword>
<organism evidence="2 3">
    <name type="scientific">Steinernema hermaphroditum</name>
    <dbReference type="NCBI Taxonomy" id="289476"/>
    <lineage>
        <taxon>Eukaryota</taxon>
        <taxon>Metazoa</taxon>
        <taxon>Ecdysozoa</taxon>
        <taxon>Nematoda</taxon>
        <taxon>Chromadorea</taxon>
        <taxon>Rhabditida</taxon>
        <taxon>Tylenchina</taxon>
        <taxon>Panagrolaimomorpha</taxon>
        <taxon>Strongyloidoidea</taxon>
        <taxon>Steinernematidae</taxon>
        <taxon>Steinernema</taxon>
    </lineage>
</organism>
<keyword evidence="1" id="KW-0732">Signal</keyword>
<dbReference type="SUPFAM" id="SSF53474">
    <property type="entry name" value="alpha/beta-Hydrolases"/>
    <property type="match status" value="1"/>
</dbReference>
<reference evidence="2" key="1">
    <citation type="submission" date="2023-06" db="EMBL/GenBank/DDBJ databases">
        <title>Genomic analysis of the entomopathogenic nematode Steinernema hermaphroditum.</title>
        <authorList>
            <person name="Schwarz E.M."/>
            <person name="Heppert J.K."/>
            <person name="Baniya A."/>
            <person name="Schwartz H.T."/>
            <person name="Tan C.-H."/>
            <person name="Antoshechkin I."/>
            <person name="Sternberg P.W."/>
            <person name="Goodrich-Blair H."/>
            <person name="Dillman A.R."/>
        </authorList>
    </citation>
    <scope>NUCLEOTIDE SEQUENCE</scope>
    <source>
        <strain evidence="2">PS9179</strain>
        <tissue evidence="2">Whole animal</tissue>
    </source>
</reference>
<accession>A0AA39LLF8</accession>
<dbReference type="PANTHER" id="PTHR11440">
    <property type="entry name" value="LECITHIN-CHOLESTEROL ACYLTRANSFERASE-RELATED"/>
    <property type="match status" value="1"/>
</dbReference>
<dbReference type="GO" id="GO:0006629">
    <property type="term" value="P:lipid metabolic process"/>
    <property type="evidence" value="ECO:0007669"/>
    <property type="project" value="InterPro"/>
</dbReference>
<proteinExistence type="predicted"/>
<feature type="chain" id="PRO_5041446198" evidence="1">
    <location>
        <begin position="24"/>
        <end position="415"/>
    </location>
</feature>
<name>A0AA39LLF8_9BILA</name>
<evidence type="ECO:0000256" key="1">
    <source>
        <dbReference type="SAM" id="SignalP"/>
    </source>
</evidence>